<dbReference type="eggNOG" id="COG1358">
    <property type="taxonomic scope" value="Bacteria"/>
</dbReference>
<dbReference type="Pfam" id="PF01248">
    <property type="entry name" value="Ribosomal_L7Ae"/>
    <property type="match status" value="1"/>
</dbReference>
<dbReference type="PATRIC" id="fig|649747.3.peg.835"/>
<proteinExistence type="predicted"/>
<keyword evidence="2" id="KW-0687">Ribonucleoprotein</keyword>
<reference evidence="2 3" key="1">
    <citation type="submission" date="2013-08" db="EMBL/GenBank/DDBJ databases">
        <authorList>
            <person name="Weinstock G."/>
            <person name="Sodergren E."/>
            <person name="Wylie T."/>
            <person name="Fulton L."/>
            <person name="Fulton R."/>
            <person name="Fronick C."/>
            <person name="O'Laughlin M."/>
            <person name="Godfrey J."/>
            <person name="Miner T."/>
            <person name="Herter B."/>
            <person name="Appelbaum E."/>
            <person name="Cordes M."/>
            <person name="Lek S."/>
            <person name="Wollam A."/>
            <person name="Pepin K.H."/>
            <person name="Palsikar V.B."/>
            <person name="Mitreva M."/>
            <person name="Wilson R.K."/>
        </authorList>
    </citation>
    <scope>NUCLEOTIDE SEQUENCE [LARGE SCALE GENOMIC DNA]</scope>
    <source>
        <strain evidence="2 3">ATCC 12856</strain>
    </source>
</reference>
<dbReference type="STRING" id="649747.HMPREF0083_00917"/>
<dbReference type="InterPro" id="IPR029064">
    <property type="entry name" value="Ribosomal_eL30-like_sf"/>
</dbReference>
<dbReference type="Gene3D" id="3.30.1330.30">
    <property type="match status" value="1"/>
</dbReference>
<comment type="caution">
    <text evidence="2">The sequence shown here is derived from an EMBL/GenBank/DDBJ whole genome shotgun (WGS) entry which is preliminary data.</text>
</comment>
<dbReference type="AlphaFoldDB" id="U1WQX4"/>
<dbReference type="EMBL" id="AWSJ01000058">
    <property type="protein sequence ID" value="ERI11014.1"/>
    <property type="molecule type" value="Genomic_DNA"/>
</dbReference>
<evidence type="ECO:0000313" key="2">
    <source>
        <dbReference type="EMBL" id="ERI11014.1"/>
    </source>
</evidence>
<dbReference type="Proteomes" id="UP000016511">
    <property type="component" value="Unassembled WGS sequence"/>
</dbReference>
<name>U1WQX4_ANEAE</name>
<dbReference type="InterPro" id="IPR004038">
    <property type="entry name" value="Ribosomal_eL8/eL30/eS12/Gad45"/>
</dbReference>
<dbReference type="NCBIfam" id="NF010125">
    <property type="entry name" value="PRK13602.1"/>
    <property type="match status" value="1"/>
</dbReference>
<dbReference type="GO" id="GO:0005840">
    <property type="term" value="C:ribosome"/>
    <property type="evidence" value="ECO:0007669"/>
    <property type="project" value="UniProtKB-KW"/>
</dbReference>
<keyword evidence="3" id="KW-1185">Reference proteome</keyword>
<accession>U1WQX4</accession>
<feature type="domain" description="Ribosomal protein eL8/eL30/eS12/Gadd45" evidence="1">
    <location>
        <begin position="13"/>
        <end position="89"/>
    </location>
</feature>
<dbReference type="HOGENOM" id="CLU_168063_2_0_9"/>
<evidence type="ECO:0000259" key="1">
    <source>
        <dbReference type="Pfam" id="PF01248"/>
    </source>
</evidence>
<dbReference type="SUPFAM" id="SSF55315">
    <property type="entry name" value="L30e-like"/>
    <property type="match status" value="1"/>
</dbReference>
<evidence type="ECO:0000313" key="3">
    <source>
        <dbReference type="Proteomes" id="UP000016511"/>
    </source>
</evidence>
<gene>
    <name evidence="2" type="ORF">HMPREF0083_00917</name>
</gene>
<keyword evidence="2" id="KW-0689">Ribosomal protein</keyword>
<sequence length="92" mass="9768">MPNTALEDMKMSYEKVEQAKATVIGAKQTSRAIELGQISEVIVAKDADARLTGKVISLCQDKGLPVHYVDSMHRLGKACGIDVGAAVVGLKV</sequence>
<protein>
    <submittedName>
        <fullName evidence="2">Ribosomal protein L7Ae</fullName>
    </submittedName>
</protein>
<organism evidence="2 3">
    <name type="scientific">Aneurinibacillus aneurinilyticus ATCC 12856</name>
    <dbReference type="NCBI Taxonomy" id="649747"/>
    <lineage>
        <taxon>Bacteria</taxon>
        <taxon>Bacillati</taxon>
        <taxon>Bacillota</taxon>
        <taxon>Bacilli</taxon>
        <taxon>Bacillales</taxon>
        <taxon>Paenibacillaceae</taxon>
        <taxon>Aneurinibacillus group</taxon>
        <taxon>Aneurinibacillus</taxon>
    </lineage>
</organism>